<keyword evidence="1" id="KW-1133">Transmembrane helix</keyword>
<evidence type="ECO:0000256" key="1">
    <source>
        <dbReference type="SAM" id="Phobius"/>
    </source>
</evidence>
<proteinExistence type="predicted"/>
<feature type="transmembrane region" description="Helical" evidence="1">
    <location>
        <begin position="32"/>
        <end position="52"/>
    </location>
</feature>
<dbReference type="AlphaFoldDB" id="A0A382RSK2"/>
<accession>A0A382RSK2</accession>
<dbReference type="InterPro" id="IPR001457">
    <property type="entry name" value="NADH_UbQ/plastoQ_OxRdtase_su6"/>
</dbReference>
<keyword evidence="1" id="KW-0472">Membrane</keyword>
<dbReference type="Pfam" id="PF00499">
    <property type="entry name" value="Oxidored_q3"/>
    <property type="match status" value="1"/>
</dbReference>
<evidence type="ECO:0008006" key="3">
    <source>
        <dbReference type="Google" id="ProtNLM"/>
    </source>
</evidence>
<organism evidence="2">
    <name type="scientific">marine metagenome</name>
    <dbReference type="NCBI Taxonomy" id="408172"/>
    <lineage>
        <taxon>unclassified sequences</taxon>
        <taxon>metagenomes</taxon>
        <taxon>ecological metagenomes</taxon>
    </lineage>
</organism>
<evidence type="ECO:0000313" key="2">
    <source>
        <dbReference type="EMBL" id="SVD00125.1"/>
    </source>
</evidence>
<dbReference type="GO" id="GO:0008137">
    <property type="term" value="F:NADH dehydrogenase (ubiquinone) activity"/>
    <property type="evidence" value="ECO:0007669"/>
    <property type="project" value="InterPro"/>
</dbReference>
<protein>
    <recommendedName>
        <fullName evidence="3">NADH-quinone oxidoreductase subunit J</fullName>
    </recommendedName>
</protein>
<dbReference type="InterPro" id="IPR042106">
    <property type="entry name" value="Nuo/plastoQ_OxRdtase_6_NuoJ"/>
</dbReference>
<feature type="non-terminal residue" evidence="2">
    <location>
        <position position="53"/>
    </location>
</feature>
<sequence length="53" mass="5748">MQSNVFRSAIALSFNFLCVAVVYFAINAEFLGTVQILVYVGAVSVLMAFSVLL</sequence>
<name>A0A382RSK2_9ZZZZ</name>
<dbReference type="EMBL" id="UINC01123575">
    <property type="protein sequence ID" value="SVD00125.1"/>
    <property type="molecule type" value="Genomic_DNA"/>
</dbReference>
<gene>
    <name evidence="2" type="ORF">METZ01_LOCUS352979</name>
</gene>
<feature type="transmembrane region" description="Helical" evidence="1">
    <location>
        <begin position="9"/>
        <end position="26"/>
    </location>
</feature>
<reference evidence="2" key="1">
    <citation type="submission" date="2018-05" db="EMBL/GenBank/DDBJ databases">
        <authorList>
            <person name="Lanie J.A."/>
            <person name="Ng W.-L."/>
            <person name="Kazmierczak K.M."/>
            <person name="Andrzejewski T.M."/>
            <person name="Davidsen T.M."/>
            <person name="Wayne K.J."/>
            <person name="Tettelin H."/>
            <person name="Glass J.I."/>
            <person name="Rusch D."/>
            <person name="Podicherti R."/>
            <person name="Tsui H.-C.T."/>
            <person name="Winkler M.E."/>
        </authorList>
    </citation>
    <scope>NUCLEOTIDE SEQUENCE</scope>
</reference>
<dbReference type="Gene3D" id="1.20.120.1200">
    <property type="entry name" value="NADH-ubiquinone/plastoquinone oxidoreductase chain 6, subunit NuoJ"/>
    <property type="match status" value="1"/>
</dbReference>
<keyword evidence="1" id="KW-0812">Transmembrane</keyword>